<dbReference type="GO" id="GO:0019856">
    <property type="term" value="P:pyrimidine nucleobase biosynthetic process"/>
    <property type="evidence" value="ECO:0007669"/>
    <property type="project" value="TreeGrafter"/>
</dbReference>
<dbReference type="Gene3D" id="2.10.260.10">
    <property type="match status" value="1"/>
</dbReference>
<dbReference type="NCBIfam" id="NF003792">
    <property type="entry name" value="PRK05380.1"/>
    <property type="match status" value="1"/>
</dbReference>
<dbReference type="InterPro" id="IPR033828">
    <property type="entry name" value="GATase1_CTP_Synthase"/>
</dbReference>
<dbReference type="InterPro" id="IPR029062">
    <property type="entry name" value="Class_I_gatase-like"/>
</dbReference>
<feature type="domain" description="SpoVT-AbrB" evidence="16">
    <location>
        <begin position="521"/>
        <end position="566"/>
    </location>
</feature>
<dbReference type="AlphaFoldDB" id="A0A0G0TM44"/>
<proteinExistence type="inferred from homology"/>
<dbReference type="GO" id="GO:0003883">
    <property type="term" value="F:CTP synthase activity"/>
    <property type="evidence" value="ECO:0007669"/>
    <property type="project" value="UniProtKB-EC"/>
</dbReference>
<evidence type="ECO:0000259" key="16">
    <source>
        <dbReference type="PROSITE" id="PS51740"/>
    </source>
</evidence>
<protein>
    <recommendedName>
        <fullName evidence="3">CTP synthase (glutamine hydrolyzing)</fullName>
        <ecNumber evidence="3">6.3.4.2</ecNumber>
    </recommendedName>
    <alternativeName>
        <fullName evidence="13">Cytidine 5'-triphosphate synthase</fullName>
    </alternativeName>
    <alternativeName>
        <fullName evidence="14">Cytidine triphosphate synthetase</fullName>
    </alternativeName>
    <alternativeName>
        <fullName evidence="12">UTP--ammonia ligase</fullName>
    </alternativeName>
</protein>
<dbReference type="Pfam" id="PF00117">
    <property type="entry name" value="GATase"/>
    <property type="match status" value="1"/>
</dbReference>
<comment type="pathway">
    <text evidence="1">Pyrimidine metabolism; CTP biosynthesis via de novo pathway; CTP from UDP: step 2/2.</text>
</comment>
<comment type="similarity">
    <text evidence="2">Belongs to the CTP synthase family.</text>
</comment>
<keyword evidence="7" id="KW-0067">ATP-binding</keyword>
<evidence type="ECO:0000256" key="4">
    <source>
        <dbReference type="ARBA" id="ARBA00022598"/>
    </source>
</evidence>
<evidence type="ECO:0000313" key="17">
    <source>
        <dbReference type="EMBL" id="KKR48085.1"/>
    </source>
</evidence>
<evidence type="ECO:0000256" key="13">
    <source>
        <dbReference type="ARBA" id="ARBA00079941"/>
    </source>
</evidence>
<dbReference type="SUPFAM" id="SSF52540">
    <property type="entry name" value="P-loop containing nucleoside triphosphate hydrolases"/>
    <property type="match status" value="1"/>
</dbReference>
<reference evidence="17 18" key="1">
    <citation type="journal article" date="2015" name="Nature">
        <title>rRNA introns, odd ribosomes, and small enigmatic genomes across a large radiation of phyla.</title>
        <authorList>
            <person name="Brown C.T."/>
            <person name="Hug L.A."/>
            <person name="Thomas B.C."/>
            <person name="Sharon I."/>
            <person name="Castelle C.J."/>
            <person name="Singh A."/>
            <person name="Wilkins M.J."/>
            <person name="Williams K.H."/>
            <person name="Banfield J.F."/>
        </authorList>
    </citation>
    <scope>NUCLEOTIDE SEQUENCE [LARGE SCALE GENOMIC DNA]</scope>
</reference>
<keyword evidence="6" id="KW-0547">Nucleotide-binding</keyword>
<keyword evidence="10" id="KW-0665">Pyrimidine biosynthesis</keyword>
<dbReference type="InterPro" id="IPR007159">
    <property type="entry name" value="SpoVT-AbrB_dom"/>
</dbReference>
<evidence type="ECO:0000256" key="8">
    <source>
        <dbReference type="ARBA" id="ARBA00022842"/>
    </source>
</evidence>
<evidence type="ECO:0000256" key="2">
    <source>
        <dbReference type="ARBA" id="ARBA00007533"/>
    </source>
</evidence>
<evidence type="ECO:0000313" key="18">
    <source>
        <dbReference type="Proteomes" id="UP000034531"/>
    </source>
</evidence>
<evidence type="ECO:0000256" key="6">
    <source>
        <dbReference type="ARBA" id="ARBA00022741"/>
    </source>
</evidence>
<evidence type="ECO:0000256" key="12">
    <source>
        <dbReference type="ARBA" id="ARBA00075170"/>
    </source>
</evidence>
<dbReference type="Pfam" id="PF04014">
    <property type="entry name" value="MazE_antitoxin"/>
    <property type="match status" value="1"/>
</dbReference>
<dbReference type="SMART" id="SM00966">
    <property type="entry name" value="SpoVT_AbrB"/>
    <property type="match status" value="1"/>
</dbReference>
<evidence type="ECO:0000256" key="14">
    <source>
        <dbReference type="ARBA" id="ARBA00083191"/>
    </source>
</evidence>
<dbReference type="FunFam" id="3.40.50.300:FF:000009">
    <property type="entry name" value="CTP synthase"/>
    <property type="match status" value="1"/>
</dbReference>
<dbReference type="Pfam" id="PF06418">
    <property type="entry name" value="CTP_synth_N"/>
    <property type="match status" value="1"/>
</dbReference>
<dbReference type="PANTHER" id="PTHR11550">
    <property type="entry name" value="CTP SYNTHASE"/>
    <property type="match status" value="1"/>
</dbReference>
<evidence type="ECO:0000256" key="3">
    <source>
        <dbReference type="ARBA" id="ARBA00012291"/>
    </source>
</evidence>
<accession>A0A0G0TM44</accession>
<dbReference type="EMBL" id="LBYI01000051">
    <property type="protein sequence ID" value="KKR48085.1"/>
    <property type="molecule type" value="Genomic_DNA"/>
</dbReference>
<keyword evidence="4" id="KW-0436">Ligase</keyword>
<dbReference type="PROSITE" id="PS51740">
    <property type="entry name" value="SPOVT_ABRB"/>
    <property type="match status" value="1"/>
</dbReference>
<evidence type="ECO:0000256" key="1">
    <source>
        <dbReference type="ARBA" id="ARBA00005171"/>
    </source>
</evidence>
<dbReference type="GO" id="GO:0044210">
    <property type="term" value="P:'de novo' CTP biosynthetic process"/>
    <property type="evidence" value="ECO:0007669"/>
    <property type="project" value="UniProtKB-UniPathway"/>
</dbReference>
<dbReference type="InterPro" id="IPR017456">
    <property type="entry name" value="CTP_synthase_N"/>
</dbReference>
<dbReference type="SUPFAM" id="SSF89447">
    <property type="entry name" value="AbrB/MazE/MraZ-like"/>
    <property type="match status" value="1"/>
</dbReference>
<evidence type="ECO:0000256" key="7">
    <source>
        <dbReference type="ARBA" id="ARBA00022840"/>
    </source>
</evidence>
<dbReference type="CDD" id="cd01746">
    <property type="entry name" value="GATase1_CTP_Synthase"/>
    <property type="match status" value="1"/>
</dbReference>
<evidence type="ECO:0000256" key="15">
    <source>
        <dbReference type="PROSITE-ProRule" id="PRU01076"/>
    </source>
</evidence>
<dbReference type="InterPro" id="IPR027417">
    <property type="entry name" value="P-loop_NTPase"/>
</dbReference>
<evidence type="ECO:0000256" key="9">
    <source>
        <dbReference type="ARBA" id="ARBA00022962"/>
    </source>
</evidence>
<dbReference type="UniPathway" id="UPA00159">
    <property type="reaction ID" value="UER00277"/>
</dbReference>
<dbReference type="GO" id="GO:0046872">
    <property type="term" value="F:metal ion binding"/>
    <property type="evidence" value="ECO:0007669"/>
    <property type="project" value="UniProtKB-KW"/>
</dbReference>
<dbReference type="SUPFAM" id="SSF52317">
    <property type="entry name" value="Class I glutamine amidotransferase-like"/>
    <property type="match status" value="1"/>
</dbReference>
<sequence length="606" mass="67856">MTTKIIFVSGGVISGIGKGVATSSIALLLKSRGYSLTAIKADPYLNVDAGTLNPIEHGEVFILDDGMECDQDLGNYERYLNQNLNSTNYMTTGQVFKSIIERERALEFEGKTVEFFQDPPREIIERIEKCAKKNRAEIVVFEIGGTVGEYQNLLYLEANRLLKLTRPKDILHIHLTYLPIPSSIGEMKSKPAQMSIQQLAQAGIQADFVLARSQVAVDAKRKEKIAIACGLSAEDIISAPDVENIYQVPLNFENQNLSGKILEKLSLKPKSSDLSRWKVMVNDALTAKKTARIAMVGKYFSTGDFTLSDAYLSVIESIRHAAPHFNFKPRISWIDSTQIETEGVKVLAGFDGIIVPGGFGSRAVEGILTAIKFAREGKVPYFGLCYGMQLAAVEFARNTLDLEDANTTEINPKTKHPIIDVMADQKEKIEGKNLGGTMRLGAWDFKAKKGTIIEKAYKSTTGSERHRHRYEFNNAYRDKFEKEGMVIAATTKDGHLAEALVAKSLRRAEFQCILNFSMDLVRYVKSFSQGQITIPKEFRKAMGLKDNFWLKLSVDQGRIIVEPTEKETVPSSYLQKILTIKGNWLNLDEIKKNRTDIEKRVNKTRN</sequence>
<keyword evidence="8" id="KW-0460">Magnesium</keyword>
<dbReference type="EC" id="6.3.4.2" evidence="3"/>
<dbReference type="Gene3D" id="3.40.50.880">
    <property type="match status" value="1"/>
</dbReference>
<organism evidence="17 18">
    <name type="scientific">Candidatus Curtissbacteria bacterium GW2011_GWA1_40_16</name>
    <dbReference type="NCBI Taxonomy" id="1618405"/>
    <lineage>
        <taxon>Bacteria</taxon>
        <taxon>Candidatus Curtissiibacteriota</taxon>
    </lineage>
</organism>
<comment type="catalytic activity">
    <reaction evidence="11">
        <text>UTP + L-glutamine + ATP + H2O = CTP + L-glutamate + ADP + phosphate + 2 H(+)</text>
        <dbReference type="Rhea" id="RHEA:26426"/>
        <dbReference type="ChEBI" id="CHEBI:15377"/>
        <dbReference type="ChEBI" id="CHEBI:15378"/>
        <dbReference type="ChEBI" id="CHEBI:29985"/>
        <dbReference type="ChEBI" id="CHEBI:30616"/>
        <dbReference type="ChEBI" id="CHEBI:37563"/>
        <dbReference type="ChEBI" id="CHEBI:43474"/>
        <dbReference type="ChEBI" id="CHEBI:46398"/>
        <dbReference type="ChEBI" id="CHEBI:58359"/>
        <dbReference type="ChEBI" id="CHEBI:456216"/>
        <dbReference type="EC" id="6.3.4.2"/>
    </reaction>
</comment>
<keyword evidence="5" id="KW-0479">Metal-binding</keyword>
<dbReference type="PATRIC" id="fig|1618405.3.peg.1032"/>
<comment type="caution">
    <text evidence="17">The sequence shown here is derived from an EMBL/GenBank/DDBJ whole genome shotgun (WGS) entry which is preliminary data.</text>
</comment>
<keyword evidence="15" id="KW-0238">DNA-binding</keyword>
<gene>
    <name evidence="17" type="ORF">UT84_C0051G0010</name>
</gene>
<dbReference type="Proteomes" id="UP000034531">
    <property type="component" value="Unassembled WGS sequence"/>
</dbReference>
<dbReference type="PANTHER" id="PTHR11550:SF0">
    <property type="entry name" value="CTP SYNTHASE-RELATED"/>
    <property type="match status" value="1"/>
</dbReference>
<dbReference type="InterPro" id="IPR037914">
    <property type="entry name" value="SpoVT-AbrB_sf"/>
</dbReference>
<dbReference type="InterPro" id="IPR004468">
    <property type="entry name" value="CTP_synthase"/>
</dbReference>
<dbReference type="Gene3D" id="3.40.50.300">
    <property type="entry name" value="P-loop containing nucleotide triphosphate hydrolases"/>
    <property type="match status" value="1"/>
</dbReference>
<dbReference type="NCBIfam" id="TIGR00337">
    <property type="entry name" value="PyrG"/>
    <property type="match status" value="1"/>
</dbReference>
<keyword evidence="9" id="KW-0315">Glutamine amidotransferase</keyword>
<dbReference type="InterPro" id="IPR017926">
    <property type="entry name" value="GATASE"/>
</dbReference>
<evidence type="ECO:0000256" key="5">
    <source>
        <dbReference type="ARBA" id="ARBA00022723"/>
    </source>
</evidence>
<name>A0A0G0TM44_9BACT</name>
<dbReference type="GO" id="GO:0005524">
    <property type="term" value="F:ATP binding"/>
    <property type="evidence" value="ECO:0007669"/>
    <property type="project" value="UniProtKB-KW"/>
</dbReference>
<evidence type="ECO:0000256" key="10">
    <source>
        <dbReference type="ARBA" id="ARBA00022975"/>
    </source>
</evidence>
<dbReference type="GO" id="GO:0042802">
    <property type="term" value="F:identical protein binding"/>
    <property type="evidence" value="ECO:0007669"/>
    <property type="project" value="TreeGrafter"/>
</dbReference>
<evidence type="ECO:0000256" key="11">
    <source>
        <dbReference type="ARBA" id="ARBA00047781"/>
    </source>
</evidence>
<dbReference type="PROSITE" id="PS51273">
    <property type="entry name" value="GATASE_TYPE_1"/>
    <property type="match status" value="1"/>
</dbReference>
<dbReference type="GO" id="GO:0003677">
    <property type="term" value="F:DNA binding"/>
    <property type="evidence" value="ECO:0007669"/>
    <property type="project" value="UniProtKB-UniRule"/>
</dbReference>